<accession>A0A3Q9ISN6</accession>
<dbReference type="Pfam" id="PF13098">
    <property type="entry name" value="Thioredoxin_2"/>
    <property type="match status" value="1"/>
</dbReference>
<dbReference type="CDD" id="cd02947">
    <property type="entry name" value="TRX_family"/>
    <property type="match status" value="1"/>
</dbReference>
<dbReference type="InterPro" id="IPR013766">
    <property type="entry name" value="Thioredoxin_domain"/>
</dbReference>
<name>A0A3Q9ISN6_9BACT</name>
<sequence>MIIKIEDMMKKLVLSVIILCGFTMSLLAQGIQFREGNWKEILEIAKKENKLVFVDNYTSWCGPCKKMVSEIFPLKEVGDFYNANFICYKLDCEKGDGVEVAKTYQIMSFPTYLYVDGNGKLFYRSGSYMPAEKFIAEGKIALAEFSDKRTIEEWEALYSRKKNNASFVKGYIAKRNRAKLDNADILDQYVSIEKEKNLMDTTFLKELLAYDNKLNAGGACADFIMRNWERIREMTGMKAERMAEFLSYSMGRYSYSRAVKEKNEERFDSYLKVMAFLNEKLGADVANEEVKSRSRFYAAVEDKLRFEKLAEKHADILFEEEKDCLERDHEKYMQFLQNLIKDPSGIASQTPEHLAFTIQFAGINESSSLAFSFRDLAANVARLSDNRELLNKAITWALEAITLFGNFTCYETLAEVLYKMGYQKEALWQMEKALDKMPAGNDAIAARIHGKLDKIKNNK</sequence>
<dbReference type="SUPFAM" id="SSF52833">
    <property type="entry name" value="Thioredoxin-like"/>
    <property type="match status" value="1"/>
</dbReference>
<dbReference type="Proteomes" id="UP000270673">
    <property type="component" value="Chromosome"/>
</dbReference>
<protein>
    <submittedName>
        <fullName evidence="2">Thioredoxin family protein</fullName>
    </submittedName>
</protein>
<evidence type="ECO:0000313" key="3">
    <source>
        <dbReference type="Proteomes" id="UP000270673"/>
    </source>
</evidence>
<dbReference type="InterPro" id="IPR036249">
    <property type="entry name" value="Thioredoxin-like_sf"/>
</dbReference>
<organism evidence="2 3">
    <name type="scientific">Butyricimonas faecalis</name>
    <dbReference type="NCBI Taxonomy" id="2093856"/>
    <lineage>
        <taxon>Bacteria</taxon>
        <taxon>Pseudomonadati</taxon>
        <taxon>Bacteroidota</taxon>
        <taxon>Bacteroidia</taxon>
        <taxon>Bacteroidales</taxon>
        <taxon>Odoribacteraceae</taxon>
        <taxon>Butyricimonas</taxon>
    </lineage>
</organism>
<proteinExistence type="predicted"/>
<evidence type="ECO:0000313" key="2">
    <source>
        <dbReference type="EMBL" id="AZS31698.1"/>
    </source>
</evidence>
<keyword evidence="3" id="KW-1185">Reference proteome</keyword>
<feature type="domain" description="Thioredoxin" evidence="1">
    <location>
        <begin position="18"/>
        <end position="143"/>
    </location>
</feature>
<reference evidence="2 3" key="1">
    <citation type="submission" date="2018-10" db="EMBL/GenBank/DDBJ databases">
        <title>Butyricimonas faecalis sp. nov., isolated from human faeces and emended description of the genus Butyricimonas.</title>
        <authorList>
            <person name="Le Roy T."/>
            <person name="Van der Smissen P."/>
            <person name="Paquot A."/>
            <person name="Delzenne N."/>
            <person name="Muccioli G."/>
            <person name="Collet J.-F."/>
            <person name="Cani P.D."/>
        </authorList>
    </citation>
    <scope>NUCLEOTIDE SEQUENCE [LARGE SCALE GENOMIC DNA]</scope>
    <source>
        <strain evidence="2 3">H184</strain>
    </source>
</reference>
<dbReference type="InterPro" id="IPR012336">
    <property type="entry name" value="Thioredoxin-like_fold"/>
</dbReference>
<dbReference type="OrthoDB" id="1099736at2"/>
<dbReference type="PROSITE" id="PS51352">
    <property type="entry name" value="THIOREDOXIN_2"/>
    <property type="match status" value="1"/>
</dbReference>
<dbReference type="AlphaFoldDB" id="A0A3Q9ISN6"/>
<gene>
    <name evidence="2" type="ORF">D8S85_20515</name>
</gene>
<dbReference type="Gene3D" id="3.40.30.10">
    <property type="entry name" value="Glutaredoxin"/>
    <property type="match status" value="1"/>
</dbReference>
<dbReference type="EMBL" id="CP032819">
    <property type="protein sequence ID" value="AZS31698.1"/>
    <property type="molecule type" value="Genomic_DNA"/>
</dbReference>
<evidence type="ECO:0000259" key="1">
    <source>
        <dbReference type="PROSITE" id="PS51352"/>
    </source>
</evidence>
<dbReference type="KEGG" id="buy:D8S85_20515"/>